<dbReference type="InterPro" id="IPR050832">
    <property type="entry name" value="Bact_Acetyltransf"/>
</dbReference>
<dbReference type="Pfam" id="PF00583">
    <property type="entry name" value="Acetyltransf_1"/>
    <property type="match status" value="1"/>
</dbReference>
<gene>
    <name evidence="4" type="ORF">GM658_14290</name>
</gene>
<dbReference type="PANTHER" id="PTHR43877">
    <property type="entry name" value="AMINOALKYLPHOSPHONATE N-ACETYLTRANSFERASE-RELATED-RELATED"/>
    <property type="match status" value="1"/>
</dbReference>
<proteinExistence type="predicted"/>
<dbReference type="GO" id="GO:0016747">
    <property type="term" value="F:acyltransferase activity, transferring groups other than amino-acyl groups"/>
    <property type="evidence" value="ECO:0007669"/>
    <property type="project" value="InterPro"/>
</dbReference>
<sequence length="170" mass="18786">METKVQLLSAEDAAQYRALMLHGYEHEPDAFTSEPDERAGLPLSWWEQRIKSPHTVAFGAFAGGELVGCVALEFSTRPKTRHKAHLIGMYVLDAWRGKGLGRQLVELALGYASQRSGIEVVTLTVTEGNAAAIALYEAAGFHSFGVEPMAMRTPDAYKAKVHMWRQLSVR</sequence>
<dbReference type="RefSeq" id="WP_155454720.1">
    <property type="nucleotide sequence ID" value="NZ_WNKX01000009.1"/>
</dbReference>
<evidence type="ECO:0000256" key="2">
    <source>
        <dbReference type="ARBA" id="ARBA00023315"/>
    </source>
</evidence>
<dbReference type="Proteomes" id="UP000472320">
    <property type="component" value="Unassembled WGS sequence"/>
</dbReference>
<organism evidence="4 5">
    <name type="scientific">Massilia eburnea</name>
    <dbReference type="NCBI Taxonomy" id="1776165"/>
    <lineage>
        <taxon>Bacteria</taxon>
        <taxon>Pseudomonadati</taxon>
        <taxon>Pseudomonadota</taxon>
        <taxon>Betaproteobacteria</taxon>
        <taxon>Burkholderiales</taxon>
        <taxon>Oxalobacteraceae</taxon>
        <taxon>Telluria group</taxon>
        <taxon>Massilia</taxon>
    </lineage>
</organism>
<dbReference type="InterPro" id="IPR016181">
    <property type="entry name" value="Acyl_CoA_acyltransferase"/>
</dbReference>
<comment type="caution">
    <text evidence="4">The sequence shown here is derived from an EMBL/GenBank/DDBJ whole genome shotgun (WGS) entry which is preliminary data.</text>
</comment>
<feature type="domain" description="N-acetyltransferase" evidence="3">
    <location>
        <begin position="3"/>
        <end position="168"/>
    </location>
</feature>
<keyword evidence="2" id="KW-0012">Acyltransferase</keyword>
<evidence type="ECO:0000313" key="5">
    <source>
        <dbReference type="Proteomes" id="UP000472320"/>
    </source>
</evidence>
<dbReference type="OrthoDB" id="9799092at2"/>
<evidence type="ECO:0000256" key="1">
    <source>
        <dbReference type="ARBA" id="ARBA00022679"/>
    </source>
</evidence>
<dbReference type="EMBL" id="WNKX01000009">
    <property type="protein sequence ID" value="MTW11771.1"/>
    <property type="molecule type" value="Genomic_DNA"/>
</dbReference>
<name>A0A6L6QHX9_9BURK</name>
<dbReference type="PROSITE" id="PS51186">
    <property type="entry name" value="GNAT"/>
    <property type="match status" value="1"/>
</dbReference>
<evidence type="ECO:0000313" key="4">
    <source>
        <dbReference type="EMBL" id="MTW11771.1"/>
    </source>
</evidence>
<reference evidence="4 5" key="1">
    <citation type="submission" date="2019-11" db="EMBL/GenBank/DDBJ databases">
        <title>Type strains purchased from KCTC, JCM and DSMZ.</title>
        <authorList>
            <person name="Lu H."/>
        </authorList>
    </citation>
    <scope>NUCLEOTIDE SEQUENCE [LARGE SCALE GENOMIC DNA]</scope>
    <source>
        <strain evidence="4 5">JCM 31587</strain>
    </source>
</reference>
<keyword evidence="1 4" id="KW-0808">Transferase</keyword>
<dbReference type="CDD" id="cd04301">
    <property type="entry name" value="NAT_SF"/>
    <property type="match status" value="1"/>
</dbReference>
<dbReference type="Gene3D" id="3.40.630.30">
    <property type="match status" value="1"/>
</dbReference>
<accession>A0A6L6QHX9</accession>
<dbReference type="AlphaFoldDB" id="A0A6L6QHX9"/>
<dbReference type="InterPro" id="IPR000182">
    <property type="entry name" value="GNAT_dom"/>
</dbReference>
<keyword evidence="5" id="KW-1185">Reference proteome</keyword>
<evidence type="ECO:0000259" key="3">
    <source>
        <dbReference type="PROSITE" id="PS51186"/>
    </source>
</evidence>
<protein>
    <submittedName>
        <fullName evidence="4">GNAT family N-acetyltransferase</fullName>
    </submittedName>
</protein>
<dbReference type="SUPFAM" id="SSF55729">
    <property type="entry name" value="Acyl-CoA N-acyltransferases (Nat)"/>
    <property type="match status" value="1"/>
</dbReference>